<evidence type="ECO:0000313" key="2">
    <source>
        <dbReference type="Proteomes" id="UP000662373"/>
    </source>
</evidence>
<sequence length="168" mass="19824">MKILRYSYFLTCCVIINGCLMPPPPKFFGYKCIECPSFEKDQVNLKLKIHSTTAGQTYIDLWGELKIINSGLDPILVEPIDFEYSYKNIKYDSTFIGNIDISKDFKINRFDQVIVQLGAHDTMRLDVIAYPKRRFKKVDFINYWKNDTLKVKISINKRVYYYKFIAEN</sequence>
<dbReference type="EMBL" id="JAEHJZ010000012">
    <property type="protein sequence ID" value="MBJ7880436.1"/>
    <property type="molecule type" value="Genomic_DNA"/>
</dbReference>
<dbReference type="AlphaFoldDB" id="A0A934KS66"/>
<organism evidence="1 2">
    <name type="scientific">Gelidibacter salicanalis</name>
    <dbReference type="NCBI Taxonomy" id="291193"/>
    <lineage>
        <taxon>Bacteria</taxon>
        <taxon>Pseudomonadati</taxon>
        <taxon>Bacteroidota</taxon>
        <taxon>Flavobacteriia</taxon>
        <taxon>Flavobacteriales</taxon>
        <taxon>Flavobacteriaceae</taxon>
        <taxon>Gelidibacter</taxon>
    </lineage>
</organism>
<gene>
    <name evidence="1" type="ORF">JEM65_07190</name>
</gene>
<accession>A0A934KS66</accession>
<dbReference type="Proteomes" id="UP000662373">
    <property type="component" value="Unassembled WGS sequence"/>
</dbReference>
<comment type="caution">
    <text evidence="1">The sequence shown here is derived from an EMBL/GenBank/DDBJ whole genome shotgun (WGS) entry which is preliminary data.</text>
</comment>
<evidence type="ECO:0000313" key="1">
    <source>
        <dbReference type="EMBL" id="MBJ7880436.1"/>
    </source>
</evidence>
<name>A0A934KS66_9FLAO</name>
<proteinExistence type="predicted"/>
<dbReference type="RefSeq" id="WP_199598272.1">
    <property type="nucleotide sequence ID" value="NZ_JAEHJZ010000012.1"/>
</dbReference>
<reference evidence="1 2" key="1">
    <citation type="submission" date="2020-09" db="EMBL/GenBank/DDBJ databases">
        <title>Draft genome of Gelidibacter salicanalis PAMC21136.</title>
        <authorList>
            <person name="Park H."/>
        </authorList>
    </citation>
    <scope>NUCLEOTIDE SEQUENCE [LARGE SCALE GENOMIC DNA]</scope>
    <source>
        <strain evidence="1 2">PAMC21136</strain>
    </source>
</reference>
<protein>
    <submittedName>
        <fullName evidence="1">Uncharacterized protein</fullName>
    </submittedName>
</protein>
<keyword evidence="2" id="KW-1185">Reference proteome</keyword>